<dbReference type="Pfam" id="PF04313">
    <property type="entry name" value="HSDR_N"/>
    <property type="match status" value="1"/>
</dbReference>
<evidence type="ECO:0000256" key="11">
    <source>
        <dbReference type="RuleBase" id="RU364115"/>
    </source>
</evidence>
<dbReference type="GO" id="GO:0003677">
    <property type="term" value="F:DNA binding"/>
    <property type="evidence" value="ECO:0007669"/>
    <property type="project" value="UniProtKB-KW"/>
</dbReference>
<keyword evidence="9 11" id="KW-0067">ATP-binding</keyword>
<accession>A0A2U3NXA4</accession>
<dbReference type="SUPFAM" id="SSF52540">
    <property type="entry name" value="P-loop containing nucleoside triphosphate hydrolases"/>
    <property type="match status" value="1"/>
</dbReference>
<evidence type="ECO:0000313" key="14">
    <source>
        <dbReference type="Proteomes" id="UP000240988"/>
    </source>
</evidence>
<dbReference type="InterPro" id="IPR040980">
    <property type="entry name" value="SWI2_SNF2"/>
</dbReference>
<evidence type="ECO:0000256" key="3">
    <source>
        <dbReference type="ARBA" id="ARBA00011296"/>
    </source>
</evidence>
<dbReference type="InterPro" id="IPR007409">
    <property type="entry name" value="Restrct_endonuc_type1_HsdR_N"/>
</dbReference>
<comment type="subunit">
    <text evidence="3 11">The type I restriction/modification system is composed of three polypeptides R, M and S.</text>
</comment>
<evidence type="ECO:0000256" key="10">
    <source>
        <dbReference type="ARBA" id="ARBA00023125"/>
    </source>
</evidence>
<evidence type="ECO:0000259" key="12">
    <source>
        <dbReference type="SMART" id="SM00487"/>
    </source>
</evidence>
<dbReference type="GO" id="GO:0009035">
    <property type="term" value="F:type I site-specific deoxyribonuclease activity"/>
    <property type="evidence" value="ECO:0007669"/>
    <property type="project" value="UniProtKB-EC"/>
</dbReference>
<keyword evidence="8 11" id="KW-0378">Hydrolase</keyword>
<evidence type="ECO:0000256" key="6">
    <source>
        <dbReference type="ARBA" id="ARBA00022747"/>
    </source>
</evidence>
<comment type="function">
    <text evidence="11">Subunit R is required for both nuclease and ATPase activities, but not for modification.</text>
</comment>
<evidence type="ECO:0000256" key="4">
    <source>
        <dbReference type="ARBA" id="ARBA00022722"/>
    </source>
</evidence>
<dbReference type="CDD" id="cd18800">
    <property type="entry name" value="SF2_C_EcoR124I-like"/>
    <property type="match status" value="1"/>
</dbReference>
<feature type="domain" description="Helicase ATP-binding" evidence="12">
    <location>
        <begin position="245"/>
        <end position="458"/>
    </location>
</feature>
<dbReference type="PANTHER" id="PTHR30195">
    <property type="entry name" value="TYPE I SITE-SPECIFIC DEOXYRIBONUCLEASE PROTEIN SUBUNIT M AND R"/>
    <property type="match status" value="1"/>
</dbReference>
<dbReference type="Proteomes" id="UP000240988">
    <property type="component" value="Unassembled WGS sequence"/>
</dbReference>
<keyword evidence="14" id="KW-1185">Reference proteome</keyword>
<dbReference type="GO" id="GO:0009307">
    <property type="term" value="P:DNA restriction-modification system"/>
    <property type="evidence" value="ECO:0007669"/>
    <property type="project" value="UniProtKB-KW"/>
</dbReference>
<reference evidence="13 14" key="1">
    <citation type="submission" date="2017-01" db="EMBL/GenBank/DDBJ databases">
        <authorList>
            <consortium name="Urmite Genomes"/>
        </authorList>
    </citation>
    <scope>NUCLEOTIDE SEQUENCE [LARGE SCALE GENOMIC DNA]</scope>
    <source>
        <strain evidence="13 14">AB57</strain>
    </source>
</reference>
<keyword evidence="10 11" id="KW-0238">DNA-binding</keyword>
<proteinExistence type="inferred from homology"/>
<comment type="similarity">
    <text evidence="2 11">Belongs to the HsdR family.</text>
</comment>
<sequence>MSDVGQVERRAQERVVKLFQEQLRYDYLGNWEYRDGNSNVEQHLLTQSLRARGYGDNVITRALDKLTKAVAVGAGHDLYEANKDAYELLRYGVKVQPGAGESFETVWLIDWATPEANHFALAEEVTVLGLHTKRPDIVLYVNGLALATLELKRSKVAVSEGIRQTIGNQGKQFIRPFFSTVQFVFAGNDVEGLRYGVIDTPEKYWLQWKEPSDIADPLDRTLLQLCNKDRFLELIHDYIVFDAGVKKGPRHNQYFGVRAAQDRIGKREGGIIWHTQGSGKSLTMVWLAKWIREHQDDARVLLITDRRELDDQIEGVFNGVNEQIYRTKNGADLIGTLNSSEEWLICSLVHKFRGVYTDAEDDDATADFIKDLNATIPKDFSAKGNIFVFVDEAHRTQSGKMHTAMMALLPEAMFIGFTGTPLLKADKTTSIEKFGSFIHTYKFDEAVEDGVVLDLRYEARNIDQDLTSPEKVDKWFEAKTKGMTDLSKAELKKRWGTMQRVVSSEPRAKQIVDDIFLDMETKPRLVDRRGNAMLVGSSIYQACKFYELFCNAGFKGRCAIVTSYTPNASDISKEDSGEGKTEKLRQYDVYRRMLADYFGESEDSAMGKVEQFEKEVKEQFVKNPGQMRLLIVVDRLLTGFDAPSATYLYIDKKMHDHGLFQAICRVNRLDGEDKDYGYIVDYQDLFNSLEDAITDYTSGALDGYEKKDIDGLLSGRIEKAREDLEEGLEQIRALVEPIAPPKGTLQYQQYFCAKEQGNAEQLKANEPKRVELYKAVAAVSRAYSNLANEMSEAGYTDAEAAAIKAEIGHYIDVRAEVKLGAGEDLDFKQYEAGMRYLLDTYIQADASEVVSDFEDIGLVHLIVRLGAGAIDKLPKGIKKDPEAVAETITNNMRKVIIDEHALNPKYYDKMSELLDAIIEQRRQQAIDYQEYLAKLLEAAKKLGTGEGTGHNYPDWVTDGARKALVDMMWPNVDVARSLDHIIRITKPDAWVGNSLKEKVVLRALKKVAPAEFNDQQIQELFSLVKARDEYR</sequence>
<dbReference type="RefSeq" id="WP_077088878.1">
    <property type="nucleotide sequence ID" value="NZ_LT721901.1"/>
</dbReference>
<dbReference type="NCBIfam" id="TIGR00348">
    <property type="entry name" value="hsdR"/>
    <property type="match status" value="1"/>
</dbReference>
<dbReference type="STRING" id="1841860.GCA_900157375_03983"/>
<evidence type="ECO:0000256" key="5">
    <source>
        <dbReference type="ARBA" id="ARBA00022741"/>
    </source>
</evidence>
<dbReference type="SMART" id="SM00487">
    <property type="entry name" value="DEXDc"/>
    <property type="match status" value="1"/>
</dbReference>
<comment type="catalytic activity">
    <reaction evidence="1 11">
        <text>Endonucleolytic cleavage of DNA to give random double-stranded fragments with terminal 5'-phosphates, ATP is simultaneously hydrolyzed.</text>
        <dbReference type="EC" id="3.1.21.3"/>
    </reaction>
</comment>
<evidence type="ECO:0000256" key="8">
    <source>
        <dbReference type="ARBA" id="ARBA00022801"/>
    </source>
</evidence>
<dbReference type="InterPro" id="IPR014001">
    <property type="entry name" value="Helicase_ATP-bd"/>
</dbReference>
<gene>
    <name evidence="13" type="ORF">MRAB57_3980</name>
</gene>
<organism evidence="13 14">
    <name type="scientific">Mycobacterium rhizamassiliense</name>
    <dbReference type="NCBI Taxonomy" id="1841860"/>
    <lineage>
        <taxon>Bacteria</taxon>
        <taxon>Bacillati</taxon>
        <taxon>Actinomycetota</taxon>
        <taxon>Actinomycetes</taxon>
        <taxon>Mycobacteriales</taxon>
        <taxon>Mycobacteriaceae</taxon>
        <taxon>Mycobacterium</taxon>
    </lineage>
</organism>
<keyword evidence="7" id="KW-0255">Endonuclease</keyword>
<dbReference type="Gene3D" id="3.90.1570.50">
    <property type="match status" value="1"/>
</dbReference>
<dbReference type="PANTHER" id="PTHR30195:SF15">
    <property type="entry name" value="TYPE I RESTRICTION ENZYME HINDI ENDONUCLEASE SUBUNIT"/>
    <property type="match status" value="1"/>
</dbReference>
<keyword evidence="5 11" id="KW-0547">Nucleotide-binding</keyword>
<dbReference type="Pfam" id="PF18766">
    <property type="entry name" value="SWI2_SNF2"/>
    <property type="match status" value="1"/>
</dbReference>
<dbReference type="InterPro" id="IPR051268">
    <property type="entry name" value="Type-I_R_enzyme_R_subunit"/>
</dbReference>
<dbReference type="Gene3D" id="3.40.50.300">
    <property type="entry name" value="P-loop containing nucleotide triphosphate hydrolases"/>
    <property type="match status" value="2"/>
</dbReference>
<dbReference type="InterPro" id="IPR027417">
    <property type="entry name" value="P-loop_NTPase"/>
</dbReference>
<dbReference type="CDD" id="cd22332">
    <property type="entry name" value="HsdR_N"/>
    <property type="match status" value="1"/>
</dbReference>
<dbReference type="EMBL" id="FUFA01000005">
    <property type="protein sequence ID" value="SPM36141.1"/>
    <property type="molecule type" value="Genomic_DNA"/>
</dbReference>
<dbReference type="CDD" id="cd18030">
    <property type="entry name" value="DEXHc_RE_I_HsdR"/>
    <property type="match status" value="1"/>
</dbReference>
<evidence type="ECO:0000256" key="1">
    <source>
        <dbReference type="ARBA" id="ARBA00000851"/>
    </source>
</evidence>
<dbReference type="EC" id="3.1.21.3" evidence="11"/>
<dbReference type="InterPro" id="IPR004473">
    <property type="entry name" value="Restrct_endonuc_typeI_HsdR"/>
</dbReference>
<name>A0A2U3NXA4_9MYCO</name>
<keyword evidence="6 11" id="KW-0680">Restriction system</keyword>
<evidence type="ECO:0000313" key="13">
    <source>
        <dbReference type="EMBL" id="SPM36141.1"/>
    </source>
</evidence>
<dbReference type="OrthoDB" id="9758243at2"/>
<evidence type="ECO:0000256" key="9">
    <source>
        <dbReference type="ARBA" id="ARBA00022840"/>
    </source>
</evidence>
<protein>
    <recommendedName>
        <fullName evidence="11">Type I restriction enzyme endonuclease subunit</fullName>
        <shortName evidence="11">R protein</shortName>
        <ecNumber evidence="11">3.1.21.3</ecNumber>
    </recommendedName>
</protein>
<keyword evidence="4" id="KW-0540">Nuclease</keyword>
<evidence type="ECO:0000256" key="7">
    <source>
        <dbReference type="ARBA" id="ARBA00022759"/>
    </source>
</evidence>
<dbReference type="GO" id="GO:0005524">
    <property type="term" value="F:ATP binding"/>
    <property type="evidence" value="ECO:0007669"/>
    <property type="project" value="UniProtKB-KW"/>
</dbReference>
<dbReference type="AlphaFoldDB" id="A0A2U3NXA4"/>
<dbReference type="InterPro" id="IPR055180">
    <property type="entry name" value="HsdR_RecA-like_helicase_dom_2"/>
</dbReference>
<evidence type="ECO:0000256" key="2">
    <source>
        <dbReference type="ARBA" id="ARBA00008598"/>
    </source>
</evidence>
<dbReference type="Pfam" id="PF22679">
    <property type="entry name" value="T1R_D3-like"/>
    <property type="match status" value="1"/>
</dbReference>